<proteinExistence type="predicted"/>
<evidence type="ECO:0000256" key="6">
    <source>
        <dbReference type="PROSITE-ProRule" id="PRU00221"/>
    </source>
</evidence>
<dbReference type="GO" id="GO:0043527">
    <property type="term" value="C:tRNA methyltransferase complex"/>
    <property type="evidence" value="ECO:0007669"/>
    <property type="project" value="TreeGrafter"/>
</dbReference>
<dbReference type="InterPro" id="IPR036322">
    <property type="entry name" value="WD40_repeat_dom_sf"/>
</dbReference>
<dbReference type="AlphaFoldDB" id="A0A0R3W2E5"/>
<evidence type="ECO:0000256" key="5">
    <source>
        <dbReference type="ARBA" id="ARBA00023242"/>
    </source>
</evidence>
<protein>
    <submittedName>
        <fullName evidence="8">WD_REPEATS_REGION domain-containing protein</fullName>
    </submittedName>
</protein>
<keyword evidence="4" id="KW-0677">Repeat</keyword>
<name>A0A0R3W2E5_TAEAS</name>
<reference evidence="8" key="1">
    <citation type="submission" date="2016-04" db="UniProtKB">
        <authorList>
            <consortium name="WormBaseParasite"/>
        </authorList>
    </citation>
    <scope>IDENTIFICATION</scope>
</reference>
<evidence type="ECO:0000256" key="3">
    <source>
        <dbReference type="ARBA" id="ARBA00022694"/>
    </source>
</evidence>
<feature type="compositionally biased region" description="Basic residues" evidence="7">
    <location>
        <begin position="321"/>
        <end position="338"/>
    </location>
</feature>
<evidence type="ECO:0000256" key="1">
    <source>
        <dbReference type="ARBA" id="ARBA00004123"/>
    </source>
</evidence>
<dbReference type="InterPro" id="IPR015943">
    <property type="entry name" value="WD40/YVTN_repeat-like_dom_sf"/>
</dbReference>
<dbReference type="InterPro" id="IPR001680">
    <property type="entry name" value="WD40_rpt"/>
</dbReference>
<feature type="repeat" description="WD" evidence="6">
    <location>
        <begin position="111"/>
        <end position="142"/>
    </location>
</feature>
<feature type="region of interest" description="Disordered" evidence="7">
    <location>
        <begin position="315"/>
        <end position="358"/>
    </location>
</feature>
<dbReference type="SUPFAM" id="SSF50978">
    <property type="entry name" value="WD40 repeat-like"/>
    <property type="match status" value="1"/>
</dbReference>
<dbReference type="Pfam" id="PF00400">
    <property type="entry name" value="WD40"/>
    <property type="match status" value="1"/>
</dbReference>
<dbReference type="GO" id="GO:0005634">
    <property type="term" value="C:nucleus"/>
    <property type="evidence" value="ECO:0007669"/>
    <property type="project" value="UniProtKB-SubCell"/>
</dbReference>
<keyword evidence="3" id="KW-0819">tRNA processing</keyword>
<dbReference type="SMART" id="SM00320">
    <property type="entry name" value="WD40"/>
    <property type="match status" value="2"/>
</dbReference>
<evidence type="ECO:0000256" key="4">
    <source>
        <dbReference type="ARBA" id="ARBA00022737"/>
    </source>
</evidence>
<dbReference type="PANTHER" id="PTHR16288:SF0">
    <property type="entry name" value="TRNA (GUANINE-N(7)-)-METHYLTRANSFERASE NON-CATALYTIC SUBUNIT WDR4"/>
    <property type="match status" value="1"/>
</dbReference>
<dbReference type="PROSITE" id="PS50294">
    <property type="entry name" value="WD_REPEATS_REGION"/>
    <property type="match status" value="1"/>
</dbReference>
<dbReference type="GO" id="GO:0036265">
    <property type="term" value="P:RNA (guanine-N7)-methylation"/>
    <property type="evidence" value="ECO:0007669"/>
    <property type="project" value="InterPro"/>
</dbReference>
<evidence type="ECO:0000256" key="7">
    <source>
        <dbReference type="SAM" id="MobiDB-lite"/>
    </source>
</evidence>
<sequence length="358" mass="40642">LEFVERTVSVYYLNKVFVTRIIKKKVGCLTFMPDERSLLLGEKSGYVICVPIDGDNSDLFQIDEEDAFLGHLSLLTSIVLNREGRLIGTCDRDEKIRISRSSHPHVIESFCLGHTKSVFEISFPDDNHLISVAGDGFVRIWNALEGVELDAIEITPYLNKIRGCETHNETQDFLASRLIIIGCMAVLGVRSHDCIAALKLSNDFSAFARGDGSDAVVGGVLCPKNERFIDCCVINHRVTEKDFEIVCTTEPLSRFVSWIVVYCKDSALEWSQMKEWDALPSELKAENGRFPRLQMLMEMGKNFVNMGGVEAYEKGKEETHKRIKERHQRHQAKRKRQRVRIDEKGEVDEKEKGEASIP</sequence>
<organism evidence="8">
    <name type="scientific">Taenia asiatica</name>
    <name type="common">Asian tapeworm</name>
    <dbReference type="NCBI Taxonomy" id="60517"/>
    <lineage>
        <taxon>Eukaryota</taxon>
        <taxon>Metazoa</taxon>
        <taxon>Spiralia</taxon>
        <taxon>Lophotrochozoa</taxon>
        <taxon>Platyhelminthes</taxon>
        <taxon>Cestoda</taxon>
        <taxon>Eucestoda</taxon>
        <taxon>Cyclophyllidea</taxon>
        <taxon>Taeniidae</taxon>
        <taxon>Taenia</taxon>
    </lineage>
</organism>
<dbReference type="WBParaSite" id="TASK_0000397901-mRNA-1">
    <property type="protein sequence ID" value="TASK_0000397901-mRNA-1"/>
    <property type="gene ID" value="TASK_0000397901"/>
</dbReference>
<evidence type="ECO:0000313" key="8">
    <source>
        <dbReference type="WBParaSite" id="TASK_0000397901-mRNA-1"/>
    </source>
</evidence>
<dbReference type="PANTHER" id="PTHR16288">
    <property type="entry name" value="WD40 REPEAT PROTEIN 4"/>
    <property type="match status" value="1"/>
</dbReference>
<dbReference type="STRING" id="60517.A0A0R3W2E5"/>
<dbReference type="GO" id="GO:0006400">
    <property type="term" value="P:tRNA modification"/>
    <property type="evidence" value="ECO:0007669"/>
    <property type="project" value="TreeGrafter"/>
</dbReference>
<accession>A0A0R3W2E5</accession>
<dbReference type="GO" id="GO:0005829">
    <property type="term" value="C:cytosol"/>
    <property type="evidence" value="ECO:0007669"/>
    <property type="project" value="TreeGrafter"/>
</dbReference>
<dbReference type="Gene3D" id="2.130.10.10">
    <property type="entry name" value="YVTN repeat-like/Quinoprotein amine dehydrogenase"/>
    <property type="match status" value="1"/>
</dbReference>
<dbReference type="InterPro" id="IPR028884">
    <property type="entry name" value="Trm82"/>
</dbReference>
<keyword evidence="2 6" id="KW-0853">WD repeat</keyword>
<comment type="subcellular location">
    <subcellularLocation>
        <location evidence="1">Nucleus</location>
    </subcellularLocation>
</comment>
<dbReference type="PROSITE" id="PS50082">
    <property type="entry name" value="WD_REPEATS_2"/>
    <property type="match status" value="1"/>
</dbReference>
<evidence type="ECO:0000256" key="2">
    <source>
        <dbReference type="ARBA" id="ARBA00022574"/>
    </source>
</evidence>
<feature type="compositionally biased region" description="Basic and acidic residues" evidence="7">
    <location>
        <begin position="339"/>
        <end position="358"/>
    </location>
</feature>
<keyword evidence="5" id="KW-0539">Nucleus</keyword>